<feature type="chain" id="PRO_5017225346" description="BHLH domain-containing protein" evidence="10">
    <location>
        <begin position="20"/>
        <end position="107"/>
    </location>
</feature>
<dbReference type="GO" id="GO:0000978">
    <property type="term" value="F:RNA polymerase II cis-regulatory region sequence-specific DNA binding"/>
    <property type="evidence" value="ECO:0007669"/>
    <property type="project" value="TreeGrafter"/>
</dbReference>
<evidence type="ECO:0000256" key="7">
    <source>
        <dbReference type="ARBA" id="ARBA00023163"/>
    </source>
</evidence>
<dbReference type="Gene3D" id="4.10.280.10">
    <property type="entry name" value="Helix-loop-helix DNA-binding domain"/>
    <property type="match status" value="1"/>
</dbReference>
<dbReference type="GeneTree" id="ENSGT00390000002821"/>
<dbReference type="GO" id="GO:0005634">
    <property type="term" value="C:nucleus"/>
    <property type="evidence" value="ECO:0007669"/>
    <property type="project" value="UniProtKB-SubCell"/>
</dbReference>
<organism evidence="12 13">
    <name type="scientific">Paramormyrops kingsleyae</name>
    <dbReference type="NCBI Taxonomy" id="1676925"/>
    <lineage>
        <taxon>Eukaryota</taxon>
        <taxon>Metazoa</taxon>
        <taxon>Chordata</taxon>
        <taxon>Craniata</taxon>
        <taxon>Vertebrata</taxon>
        <taxon>Euteleostomi</taxon>
        <taxon>Actinopterygii</taxon>
        <taxon>Neopterygii</taxon>
        <taxon>Teleostei</taxon>
        <taxon>Osteoglossocephala</taxon>
        <taxon>Osteoglossomorpha</taxon>
        <taxon>Osteoglossiformes</taxon>
        <taxon>Mormyridae</taxon>
        <taxon>Paramormyrops</taxon>
    </lineage>
</organism>
<keyword evidence="4" id="KW-0744">Spermatogenesis</keyword>
<evidence type="ECO:0000259" key="11">
    <source>
        <dbReference type="Pfam" id="PF00010"/>
    </source>
</evidence>
<name>A0A3B3RYA1_9TELE</name>
<protein>
    <recommendedName>
        <fullName evidence="11">BHLH domain-containing protein</fullName>
    </recommendedName>
</protein>
<keyword evidence="10" id="KW-0732">Signal</keyword>
<accession>A0A3B3RYA1</accession>
<dbReference type="InterPro" id="IPR039583">
    <property type="entry name" value="TCFL5/SOLH1/2"/>
</dbReference>
<evidence type="ECO:0000256" key="6">
    <source>
        <dbReference type="ARBA" id="ARBA00023125"/>
    </source>
</evidence>
<keyword evidence="5" id="KW-0805">Transcription regulation</keyword>
<evidence type="ECO:0000313" key="12">
    <source>
        <dbReference type="Ensembl" id="ENSPKIP00000023288.1"/>
    </source>
</evidence>
<feature type="domain" description="BHLH" evidence="11">
    <location>
        <begin position="20"/>
        <end position="57"/>
    </location>
</feature>
<proteinExistence type="predicted"/>
<dbReference type="GO" id="GO:0000981">
    <property type="term" value="F:DNA-binding transcription factor activity, RNA polymerase II-specific"/>
    <property type="evidence" value="ECO:0007669"/>
    <property type="project" value="TreeGrafter"/>
</dbReference>
<evidence type="ECO:0000256" key="2">
    <source>
        <dbReference type="ARBA" id="ARBA00022473"/>
    </source>
</evidence>
<reference evidence="12" key="2">
    <citation type="submission" date="2025-09" db="UniProtKB">
        <authorList>
            <consortium name="Ensembl"/>
        </authorList>
    </citation>
    <scope>IDENTIFICATION</scope>
</reference>
<keyword evidence="3" id="KW-0221">Differentiation</keyword>
<evidence type="ECO:0000313" key="13">
    <source>
        <dbReference type="Proteomes" id="UP000261540"/>
    </source>
</evidence>
<dbReference type="PANTHER" id="PTHR15402:SF2">
    <property type="entry name" value="TRANSCRIPTION FACTOR LIKE 5"/>
    <property type="match status" value="1"/>
</dbReference>
<dbReference type="Ensembl" id="ENSPKIT00000003968.1">
    <property type="protein sequence ID" value="ENSPKIP00000023288.1"/>
    <property type="gene ID" value="ENSPKIG00000006976.1"/>
</dbReference>
<comment type="subcellular location">
    <subcellularLocation>
        <location evidence="1">Nucleus</location>
    </subcellularLocation>
</comment>
<feature type="region of interest" description="Disordered" evidence="9">
    <location>
        <begin position="84"/>
        <end position="107"/>
    </location>
</feature>
<evidence type="ECO:0000256" key="1">
    <source>
        <dbReference type="ARBA" id="ARBA00004123"/>
    </source>
</evidence>
<evidence type="ECO:0000256" key="4">
    <source>
        <dbReference type="ARBA" id="ARBA00022871"/>
    </source>
</evidence>
<dbReference type="Pfam" id="PF00010">
    <property type="entry name" value="HLH"/>
    <property type="match status" value="1"/>
</dbReference>
<dbReference type="PANTHER" id="PTHR15402">
    <property type="entry name" value="TRANSCRIPTION FACTOR-LIKE 5 PROTEIN"/>
    <property type="match status" value="1"/>
</dbReference>
<dbReference type="GO" id="GO:0046983">
    <property type="term" value="F:protein dimerization activity"/>
    <property type="evidence" value="ECO:0007669"/>
    <property type="project" value="InterPro"/>
</dbReference>
<dbReference type="InterPro" id="IPR036638">
    <property type="entry name" value="HLH_DNA-bd_sf"/>
</dbReference>
<evidence type="ECO:0000256" key="3">
    <source>
        <dbReference type="ARBA" id="ARBA00022782"/>
    </source>
</evidence>
<keyword evidence="8" id="KW-0539">Nucleus</keyword>
<reference evidence="12" key="1">
    <citation type="submission" date="2025-08" db="UniProtKB">
        <authorList>
            <consortium name="Ensembl"/>
        </authorList>
    </citation>
    <scope>IDENTIFICATION</scope>
</reference>
<dbReference type="SUPFAM" id="SSF47459">
    <property type="entry name" value="HLH, helix-loop-helix DNA-binding domain"/>
    <property type="match status" value="1"/>
</dbReference>
<keyword evidence="2" id="KW-0217">Developmental protein</keyword>
<dbReference type="InterPro" id="IPR011598">
    <property type="entry name" value="bHLH_dom"/>
</dbReference>
<dbReference type="GO" id="GO:0030154">
    <property type="term" value="P:cell differentiation"/>
    <property type="evidence" value="ECO:0007669"/>
    <property type="project" value="UniProtKB-KW"/>
</dbReference>
<evidence type="ECO:0000256" key="8">
    <source>
        <dbReference type="ARBA" id="ARBA00023242"/>
    </source>
</evidence>
<keyword evidence="6" id="KW-0238">DNA-binding</keyword>
<sequence>MFTEKVFTLFLLFLCCCCSRRIRICCDELNKLVPFCSFDTDKATTLQWTTAFLKYLKEIYGDSLKQEFQNVFCGQTGKRIKLGRVSDPTVPYSDPSSPHAIRPDKQN</sequence>
<dbReference type="AlphaFoldDB" id="A0A3B3RYA1"/>
<keyword evidence="13" id="KW-1185">Reference proteome</keyword>
<feature type="signal peptide" evidence="10">
    <location>
        <begin position="1"/>
        <end position="19"/>
    </location>
</feature>
<keyword evidence="7" id="KW-0804">Transcription</keyword>
<dbReference type="GO" id="GO:0007283">
    <property type="term" value="P:spermatogenesis"/>
    <property type="evidence" value="ECO:0007669"/>
    <property type="project" value="UniProtKB-KW"/>
</dbReference>
<evidence type="ECO:0000256" key="5">
    <source>
        <dbReference type="ARBA" id="ARBA00023015"/>
    </source>
</evidence>
<dbReference type="Proteomes" id="UP000261540">
    <property type="component" value="Unplaced"/>
</dbReference>
<evidence type="ECO:0000256" key="9">
    <source>
        <dbReference type="SAM" id="MobiDB-lite"/>
    </source>
</evidence>
<evidence type="ECO:0000256" key="10">
    <source>
        <dbReference type="SAM" id="SignalP"/>
    </source>
</evidence>